<reference evidence="3" key="1">
    <citation type="submission" date="2023-03" db="EMBL/GenBank/DDBJ databases">
        <title>Stygiobacter electus gen. nov., sp. nov., facultatively anaerobic thermotolerant bacterium of the class Ignavibacteria from a well of Yessentuki mineral water deposit.</title>
        <authorList>
            <person name="Podosokorskaya O.A."/>
            <person name="Elcheninov A.G."/>
            <person name="Petrova N.F."/>
            <person name="Zavarzina D.G."/>
            <person name="Kublanov I.V."/>
            <person name="Merkel A.Y."/>
        </authorList>
    </citation>
    <scope>NUCLEOTIDE SEQUENCE</scope>
    <source>
        <strain evidence="3">09-Me</strain>
    </source>
</reference>
<proteinExistence type="predicted"/>
<gene>
    <name evidence="3" type="ORF">P0M35_01910</name>
</gene>
<sequence>MDVSIVIINYNSTDYLLKCLDSIFRFTKEISFEVIIVDNASKVFDEKFILSKYQGIRIIKNEQNVGFAKANNQGFNLANGKYTLFLNNDTILIENTIKNVFDFAEKYNHDVFVGCQLLNSDYSKQESVVEFPNVWNGFTENFFLYKIFPQSKIFNKYYQNEIELTNPIEVDVIKGAFMFCSSESIRKLNGFDERFFFYSEETDLCFRFKKNGGKIYFLPKEKLIHFGGVSTDNNLWFKFKNQTIGKIQFYQKHFNGFRFIAILIIHFCGLFLRGILFSIIGLLTFNKSVFLKGFYFFKQLFVYPKNLFCES</sequence>
<evidence type="ECO:0000256" key="1">
    <source>
        <dbReference type="SAM" id="Phobius"/>
    </source>
</evidence>
<keyword evidence="1" id="KW-0472">Membrane</keyword>
<feature type="domain" description="Glycosyltransferase 2-like" evidence="2">
    <location>
        <begin position="4"/>
        <end position="149"/>
    </location>
</feature>
<protein>
    <submittedName>
        <fullName evidence="3">Glycosyltransferase family 2 protein</fullName>
    </submittedName>
</protein>
<accession>A0AAE3TD63</accession>
<keyword evidence="1" id="KW-1133">Transmembrane helix</keyword>
<organism evidence="3 4">
    <name type="scientific">Stygiobacter electus</name>
    <dbReference type="NCBI Taxonomy" id="3032292"/>
    <lineage>
        <taxon>Bacteria</taxon>
        <taxon>Pseudomonadati</taxon>
        <taxon>Ignavibacteriota</taxon>
        <taxon>Ignavibacteria</taxon>
        <taxon>Ignavibacteriales</taxon>
        <taxon>Melioribacteraceae</taxon>
        <taxon>Stygiobacter</taxon>
    </lineage>
</organism>
<dbReference type="CDD" id="cd04186">
    <property type="entry name" value="GT_2_like_c"/>
    <property type="match status" value="1"/>
</dbReference>
<dbReference type="SUPFAM" id="SSF53448">
    <property type="entry name" value="Nucleotide-diphospho-sugar transferases"/>
    <property type="match status" value="1"/>
</dbReference>
<evidence type="ECO:0000313" key="3">
    <source>
        <dbReference type="EMBL" id="MDF1610893.1"/>
    </source>
</evidence>
<dbReference type="Gene3D" id="3.90.550.10">
    <property type="entry name" value="Spore Coat Polysaccharide Biosynthesis Protein SpsA, Chain A"/>
    <property type="match status" value="1"/>
</dbReference>
<comment type="caution">
    <text evidence="3">The sequence shown here is derived from an EMBL/GenBank/DDBJ whole genome shotgun (WGS) entry which is preliminary data.</text>
</comment>
<dbReference type="EMBL" id="JARGDL010000002">
    <property type="protein sequence ID" value="MDF1610893.1"/>
    <property type="molecule type" value="Genomic_DNA"/>
</dbReference>
<dbReference type="PANTHER" id="PTHR43179:SF7">
    <property type="entry name" value="RHAMNOSYLTRANSFERASE WBBL"/>
    <property type="match status" value="1"/>
</dbReference>
<dbReference type="AlphaFoldDB" id="A0AAE3TD63"/>
<dbReference type="InterPro" id="IPR029044">
    <property type="entry name" value="Nucleotide-diphossugar_trans"/>
</dbReference>
<dbReference type="InterPro" id="IPR001173">
    <property type="entry name" value="Glyco_trans_2-like"/>
</dbReference>
<feature type="transmembrane region" description="Helical" evidence="1">
    <location>
        <begin position="259"/>
        <end position="285"/>
    </location>
</feature>
<name>A0AAE3TD63_9BACT</name>
<evidence type="ECO:0000313" key="4">
    <source>
        <dbReference type="Proteomes" id="UP001221302"/>
    </source>
</evidence>
<keyword evidence="4" id="KW-1185">Reference proteome</keyword>
<dbReference type="RefSeq" id="WP_321534659.1">
    <property type="nucleotide sequence ID" value="NZ_JARGDL010000002.1"/>
</dbReference>
<dbReference type="PANTHER" id="PTHR43179">
    <property type="entry name" value="RHAMNOSYLTRANSFERASE WBBL"/>
    <property type="match status" value="1"/>
</dbReference>
<dbReference type="Pfam" id="PF00535">
    <property type="entry name" value="Glycos_transf_2"/>
    <property type="match status" value="1"/>
</dbReference>
<dbReference type="Proteomes" id="UP001221302">
    <property type="component" value="Unassembled WGS sequence"/>
</dbReference>
<evidence type="ECO:0000259" key="2">
    <source>
        <dbReference type="Pfam" id="PF00535"/>
    </source>
</evidence>
<keyword evidence="1" id="KW-0812">Transmembrane</keyword>